<dbReference type="GO" id="GO:0006351">
    <property type="term" value="P:DNA-templated transcription"/>
    <property type="evidence" value="ECO:0007669"/>
    <property type="project" value="TreeGrafter"/>
</dbReference>
<dbReference type="Gene3D" id="3.40.190.290">
    <property type="match status" value="1"/>
</dbReference>
<dbReference type="InterPro" id="IPR005119">
    <property type="entry name" value="LysR_subst-bd"/>
</dbReference>
<name>A0A1H0WUD7_9BURK</name>
<proteinExistence type="inferred from homology"/>
<gene>
    <name evidence="6" type="ORF">SAMN04489708_1625</name>
</gene>
<dbReference type="PANTHER" id="PTHR30537:SF5">
    <property type="entry name" value="HTH-TYPE TRANSCRIPTIONAL ACTIVATOR TTDR-RELATED"/>
    <property type="match status" value="1"/>
</dbReference>
<evidence type="ECO:0000259" key="5">
    <source>
        <dbReference type="PROSITE" id="PS50931"/>
    </source>
</evidence>
<dbReference type="GO" id="GO:0003700">
    <property type="term" value="F:DNA-binding transcription factor activity"/>
    <property type="evidence" value="ECO:0007669"/>
    <property type="project" value="InterPro"/>
</dbReference>
<dbReference type="EMBL" id="FNJL01000062">
    <property type="protein sequence ID" value="SDP94361.1"/>
    <property type="molecule type" value="Genomic_DNA"/>
</dbReference>
<dbReference type="AlphaFoldDB" id="A0A1H0WUD7"/>
<organism evidence="6 7">
    <name type="scientific">Paracidovorax cattleyae</name>
    <dbReference type="NCBI Taxonomy" id="80868"/>
    <lineage>
        <taxon>Bacteria</taxon>
        <taxon>Pseudomonadati</taxon>
        <taxon>Pseudomonadota</taxon>
        <taxon>Betaproteobacteria</taxon>
        <taxon>Burkholderiales</taxon>
        <taxon>Comamonadaceae</taxon>
        <taxon>Paracidovorax</taxon>
    </lineage>
</organism>
<evidence type="ECO:0000256" key="4">
    <source>
        <dbReference type="ARBA" id="ARBA00023163"/>
    </source>
</evidence>
<dbReference type="OrthoDB" id="9786526at2"/>
<dbReference type="RefSeq" id="WP_092840413.1">
    <property type="nucleotide sequence ID" value="NZ_FNJL01000062.1"/>
</dbReference>
<evidence type="ECO:0000256" key="2">
    <source>
        <dbReference type="ARBA" id="ARBA00023015"/>
    </source>
</evidence>
<evidence type="ECO:0000256" key="1">
    <source>
        <dbReference type="ARBA" id="ARBA00009437"/>
    </source>
</evidence>
<evidence type="ECO:0000313" key="6">
    <source>
        <dbReference type="EMBL" id="SDP94361.1"/>
    </source>
</evidence>
<dbReference type="InterPro" id="IPR058163">
    <property type="entry name" value="LysR-type_TF_proteobact-type"/>
</dbReference>
<dbReference type="Gene3D" id="1.10.10.10">
    <property type="entry name" value="Winged helix-like DNA-binding domain superfamily/Winged helix DNA-binding domain"/>
    <property type="match status" value="1"/>
</dbReference>
<dbReference type="PROSITE" id="PS50931">
    <property type="entry name" value="HTH_LYSR"/>
    <property type="match status" value="1"/>
</dbReference>
<reference evidence="7" key="1">
    <citation type="submission" date="2016-10" db="EMBL/GenBank/DDBJ databases">
        <authorList>
            <person name="Varghese N."/>
            <person name="Submissions S."/>
        </authorList>
    </citation>
    <scope>NUCLEOTIDE SEQUENCE [LARGE SCALE GENOMIC DNA]</scope>
    <source>
        <strain evidence="7">DSM 17101</strain>
    </source>
</reference>
<keyword evidence="4" id="KW-0804">Transcription</keyword>
<sequence>MIELDDLRMIRALGSCGSLAGAARLLDLTPPALTVRLKRLEASLGIHLAVRGARGITFTDEGRRLLEEAKEVLERVESLPGRVGSEARAMAGRLRVAAPFGFGRQYMARIVRAMHLAHPALSVALQLSEHPLRDAAAHDVVIHIGMPKDSSWVGHLLAPNDRVLCASPAFVRRLHTPLTHPSQLADQPCLCLVENDEDVTRWRFLPSAAGQEGPAPRKGVSVRVAGRLSSNDGTVVTQWTLDSLGIVARSEWEAGPLIAEGRLVRLLPGWHLEAAPVMALTPVRNGVPARLRVFIEACRAALDPVPWRAGSG</sequence>
<evidence type="ECO:0000313" key="7">
    <source>
        <dbReference type="Proteomes" id="UP000199317"/>
    </source>
</evidence>
<dbReference type="GO" id="GO:0043565">
    <property type="term" value="F:sequence-specific DNA binding"/>
    <property type="evidence" value="ECO:0007669"/>
    <property type="project" value="TreeGrafter"/>
</dbReference>
<keyword evidence="7" id="KW-1185">Reference proteome</keyword>
<keyword evidence="2" id="KW-0805">Transcription regulation</keyword>
<dbReference type="Pfam" id="PF00126">
    <property type="entry name" value="HTH_1"/>
    <property type="match status" value="1"/>
</dbReference>
<keyword evidence="3 6" id="KW-0238">DNA-binding</keyword>
<dbReference type="SUPFAM" id="SSF53850">
    <property type="entry name" value="Periplasmic binding protein-like II"/>
    <property type="match status" value="1"/>
</dbReference>
<evidence type="ECO:0000256" key="3">
    <source>
        <dbReference type="ARBA" id="ARBA00023125"/>
    </source>
</evidence>
<dbReference type="Proteomes" id="UP000199317">
    <property type="component" value="Unassembled WGS sequence"/>
</dbReference>
<dbReference type="SUPFAM" id="SSF46785">
    <property type="entry name" value="Winged helix' DNA-binding domain"/>
    <property type="match status" value="1"/>
</dbReference>
<accession>A0A1H0WUD7</accession>
<protein>
    <submittedName>
        <fullName evidence="6">DNA-binding transcriptional regulator, LysR family</fullName>
    </submittedName>
</protein>
<dbReference type="Pfam" id="PF03466">
    <property type="entry name" value="LysR_substrate"/>
    <property type="match status" value="1"/>
</dbReference>
<comment type="similarity">
    <text evidence="1">Belongs to the LysR transcriptional regulatory family.</text>
</comment>
<dbReference type="InterPro" id="IPR036388">
    <property type="entry name" value="WH-like_DNA-bd_sf"/>
</dbReference>
<dbReference type="InterPro" id="IPR000847">
    <property type="entry name" value="LysR_HTH_N"/>
</dbReference>
<feature type="domain" description="HTH lysR-type" evidence="5">
    <location>
        <begin position="2"/>
        <end position="59"/>
    </location>
</feature>
<dbReference type="PANTHER" id="PTHR30537">
    <property type="entry name" value="HTH-TYPE TRANSCRIPTIONAL REGULATOR"/>
    <property type="match status" value="1"/>
</dbReference>
<dbReference type="InterPro" id="IPR036390">
    <property type="entry name" value="WH_DNA-bd_sf"/>
</dbReference>